<comment type="similarity">
    <text evidence="1">Belongs to the P-Pant transferase superfamily. Gsp/Sfp/HetI/AcpT family.</text>
</comment>
<evidence type="ECO:0000259" key="4">
    <source>
        <dbReference type="Pfam" id="PF22624"/>
    </source>
</evidence>
<dbReference type="InterPro" id="IPR037143">
    <property type="entry name" value="4-PPantetheinyl_Trfase_dom_sf"/>
</dbReference>
<dbReference type="InterPro" id="IPR008278">
    <property type="entry name" value="4-PPantetheinyl_Trfase_dom"/>
</dbReference>
<reference evidence="5" key="1">
    <citation type="submission" date="2016-01" db="EMBL/GenBank/DDBJ databases">
        <authorList>
            <person name="Peeters C."/>
        </authorList>
    </citation>
    <scope>NUCLEOTIDE SEQUENCE [LARGE SCALE GENOMIC DNA]</scope>
    <source>
        <strain evidence="5">LMG 22937</strain>
    </source>
</reference>
<gene>
    <name evidence="5" type="ORF">AWB67_02405</name>
</gene>
<proteinExistence type="inferred from homology"/>
<evidence type="ECO:0000256" key="2">
    <source>
        <dbReference type="ARBA" id="ARBA00022679"/>
    </source>
</evidence>
<keyword evidence="6" id="KW-1185">Reference proteome</keyword>
<protein>
    <submittedName>
        <fullName evidence="5">4'-phosphopantetheinyl transferase</fullName>
    </submittedName>
</protein>
<dbReference type="GO" id="GO:0005829">
    <property type="term" value="C:cytosol"/>
    <property type="evidence" value="ECO:0007669"/>
    <property type="project" value="TreeGrafter"/>
</dbReference>
<dbReference type="InterPro" id="IPR055066">
    <property type="entry name" value="AASDHPPT_N"/>
</dbReference>
<evidence type="ECO:0000313" key="6">
    <source>
        <dbReference type="Proteomes" id="UP000054925"/>
    </source>
</evidence>
<feature type="domain" description="4'-phosphopantetheinyl transferase N-terminal" evidence="4">
    <location>
        <begin position="35"/>
        <end position="114"/>
    </location>
</feature>
<dbReference type="EMBL" id="FCOL02000011">
    <property type="protein sequence ID" value="SAL54242.1"/>
    <property type="molecule type" value="Genomic_DNA"/>
</dbReference>
<keyword evidence="2 5" id="KW-0808">Transferase</keyword>
<sequence>MIPLVVVPLPPECPADVSLWRIDIAFGARLDDPMFASLSDDERTRANAFHRSMDALRFAMVRAALRGLLAERLGIAAKDVRFVSDKAGRPSLADENTHAIDFNVSHSGNHGLIALSVRRRVGVDIEERATQFDWRTVAEIALSPHERDAVGQLDLQAQTDAFYDIWVTKEAILKALGVGITKGLQHFSVWPRRDDVQGIATTPLSMPPGYAACLAWSAAAFRT</sequence>
<dbReference type="Gene3D" id="3.90.470.20">
    <property type="entry name" value="4'-phosphopantetheinyl transferase domain"/>
    <property type="match status" value="1"/>
</dbReference>
<dbReference type="Proteomes" id="UP000054925">
    <property type="component" value="Unassembled WGS sequence"/>
</dbReference>
<evidence type="ECO:0000256" key="1">
    <source>
        <dbReference type="ARBA" id="ARBA00010990"/>
    </source>
</evidence>
<dbReference type="Pfam" id="PF22624">
    <property type="entry name" value="AASDHPPT_N"/>
    <property type="match status" value="1"/>
</dbReference>
<dbReference type="InterPro" id="IPR050559">
    <property type="entry name" value="P-Pant_transferase_sf"/>
</dbReference>
<dbReference type="GO" id="GO:0019878">
    <property type="term" value="P:lysine biosynthetic process via aminoadipic acid"/>
    <property type="evidence" value="ECO:0007669"/>
    <property type="project" value="TreeGrafter"/>
</dbReference>
<dbReference type="GO" id="GO:0008897">
    <property type="term" value="F:holo-[acyl-carrier-protein] synthase activity"/>
    <property type="evidence" value="ECO:0007669"/>
    <property type="project" value="InterPro"/>
</dbReference>
<organism evidence="5 6">
    <name type="scientific">Caballeronia terrestris</name>
    <dbReference type="NCBI Taxonomy" id="1226301"/>
    <lineage>
        <taxon>Bacteria</taxon>
        <taxon>Pseudomonadati</taxon>
        <taxon>Pseudomonadota</taxon>
        <taxon>Betaproteobacteria</taxon>
        <taxon>Burkholderiales</taxon>
        <taxon>Burkholderiaceae</taxon>
        <taxon>Caballeronia</taxon>
    </lineage>
</organism>
<feature type="domain" description="4'-phosphopantetheinyl transferase" evidence="3">
    <location>
        <begin position="120"/>
        <end position="197"/>
    </location>
</feature>
<accession>A0A158ICA7</accession>
<dbReference type="Pfam" id="PF01648">
    <property type="entry name" value="ACPS"/>
    <property type="match status" value="1"/>
</dbReference>
<dbReference type="AlphaFoldDB" id="A0A158ICA7"/>
<comment type="caution">
    <text evidence="5">The sequence shown here is derived from an EMBL/GenBank/DDBJ whole genome shotgun (WGS) entry which is preliminary data.</text>
</comment>
<dbReference type="OrthoDB" id="9808281at2"/>
<name>A0A158ICA7_9BURK</name>
<evidence type="ECO:0000259" key="3">
    <source>
        <dbReference type="Pfam" id="PF01648"/>
    </source>
</evidence>
<evidence type="ECO:0000313" key="5">
    <source>
        <dbReference type="EMBL" id="SAL54242.1"/>
    </source>
</evidence>
<dbReference type="SUPFAM" id="SSF56214">
    <property type="entry name" value="4'-phosphopantetheinyl transferase"/>
    <property type="match status" value="2"/>
</dbReference>
<dbReference type="PANTHER" id="PTHR12215">
    <property type="entry name" value="PHOSPHOPANTETHEINE TRANSFERASE"/>
    <property type="match status" value="1"/>
</dbReference>
<dbReference type="PANTHER" id="PTHR12215:SF10">
    <property type="entry name" value="L-AMINOADIPATE-SEMIALDEHYDE DEHYDROGENASE-PHOSPHOPANTETHEINYL TRANSFERASE"/>
    <property type="match status" value="1"/>
</dbReference>
<dbReference type="GO" id="GO:0000287">
    <property type="term" value="F:magnesium ion binding"/>
    <property type="evidence" value="ECO:0007669"/>
    <property type="project" value="InterPro"/>
</dbReference>